<dbReference type="RefSeq" id="WP_054860283.1">
    <property type="nucleotide sequence ID" value="NZ_QGTD01000018.1"/>
</dbReference>
<evidence type="ECO:0000256" key="2">
    <source>
        <dbReference type="ARBA" id="ARBA00022448"/>
    </source>
</evidence>
<evidence type="ECO:0000256" key="3">
    <source>
        <dbReference type="ARBA" id="ARBA00022475"/>
    </source>
</evidence>
<keyword evidence="4" id="KW-0997">Cell inner membrane</keyword>
<feature type="transmembrane region" description="Helical" evidence="9">
    <location>
        <begin position="86"/>
        <end position="108"/>
    </location>
</feature>
<evidence type="ECO:0000313" key="11">
    <source>
        <dbReference type="EMBL" id="PWU67219.1"/>
    </source>
</evidence>
<dbReference type="EMBL" id="QGTD01000018">
    <property type="protein sequence ID" value="PWU67219.1"/>
    <property type="molecule type" value="Genomic_DNA"/>
</dbReference>
<proteinExistence type="inferred from homology"/>
<evidence type="ECO:0000256" key="5">
    <source>
        <dbReference type="ARBA" id="ARBA00022692"/>
    </source>
</evidence>
<dbReference type="GO" id="GO:0022857">
    <property type="term" value="F:transmembrane transporter activity"/>
    <property type="evidence" value="ECO:0007669"/>
    <property type="project" value="TreeGrafter"/>
</dbReference>
<keyword evidence="12" id="KW-1185">Reference proteome</keyword>
<evidence type="ECO:0000259" key="10">
    <source>
        <dbReference type="Pfam" id="PF04290"/>
    </source>
</evidence>
<feature type="transmembrane region" description="Helical" evidence="9">
    <location>
        <begin position="47"/>
        <end position="65"/>
    </location>
</feature>
<keyword evidence="6 9" id="KW-1133">Transmembrane helix</keyword>
<feature type="domain" description="Tripartite ATP-independent periplasmic transporters DctQ component" evidence="10">
    <location>
        <begin position="26"/>
        <end position="154"/>
    </location>
</feature>
<organism evidence="11 12">
    <name type="scientific">Gracilibacillus dipsosauri</name>
    <dbReference type="NCBI Taxonomy" id="178340"/>
    <lineage>
        <taxon>Bacteria</taxon>
        <taxon>Bacillati</taxon>
        <taxon>Bacillota</taxon>
        <taxon>Bacilli</taxon>
        <taxon>Bacillales</taxon>
        <taxon>Bacillaceae</taxon>
        <taxon>Gracilibacillus</taxon>
    </lineage>
</organism>
<dbReference type="InterPro" id="IPR055348">
    <property type="entry name" value="DctQ"/>
</dbReference>
<keyword evidence="3" id="KW-1003">Cell membrane</keyword>
<name>A0A317KZZ2_9BACI</name>
<sequence>MTIMKKLNQHIEEWMLVLLLVVSLSSITLQICMRFIFDNSLAWSEELARYCFIWLIYIGIAYGVKRSRHICLDVVYDIVPIPVKKVMLVASYILVGIFAIVVIYYSYFMIEQIVSFGQKSAAMRINMAYVYLSVPVGMALTILRVIQNMVYVFKNGDVTELQEDLF</sequence>
<dbReference type="PANTHER" id="PTHR35011">
    <property type="entry name" value="2,3-DIKETO-L-GULONATE TRAP TRANSPORTER SMALL PERMEASE PROTEIN YIAM"/>
    <property type="match status" value="1"/>
</dbReference>
<dbReference type="OrthoDB" id="9815614at2"/>
<evidence type="ECO:0000256" key="4">
    <source>
        <dbReference type="ARBA" id="ARBA00022519"/>
    </source>
</evidence>
<keyword evidence="2" id="KW-0813">Transport</keyword>
<keyword evidence="7 9" id="KW-0472">Membrane</keyword>
<evidence type="ECO:0000256" key="6">
    <source>
        <dbReference type="ARBA" id="ARBA00022989"/>
    </source>
</evidence>
<evidence type="ECO:0000256" key="9">
    <source>
        <dbReference type="SAM" id="Phobius"/>
    </source>
</evidence>
<evidence type="ECO:0000256" key="8">
    <source>
        <dbReference type="ARBA" id="ARBA00038436"/>
    </source>
</evidence>
<dbReference type="Proteomes" id="UP000245624">
    <property type="component" value="Unassembled WGS sequence"/>
</dbReference>
<dbReference type="GO" id="GO:0005886">
    <property type="term" value="C:plasma membrane"/>
    <property type="evidence" value="ECO:0007669"/>
    <property type="project" value="UniProtKB-SubCell"/>
</dbReference>
<comment type="subcellular location">
    <subcellularLocation>
        <location evidence="1">Cell inner membrane</location>
        <topology evidence="1">Multi-pass membrane protein</topology>
    </subcellularLocation>
</comment>
<dbReference type="Pfam" id="PF04290">
    <property type="entry name" value="DctQ"/>
    <property type="match status" value="1"/>
</dbReference>
<dbReference type="InterPro" id="IPR007387">
    <property type="entry name" value="TRAP_DctQ"/>
</dbReference>
<dbReference type="AlphaFoldDB" id="A0A317KZZ2"/>
<evidence type="ECO:0000313" key="12">
    <source>
        <dbReference type="Proteomes" id="UP000245624"/>
    </source>
</evidence>
<evidence type="ECO:0000256" key="7">
    <source>
        <dbReference type="ARBA" id="ARBA00023136"/>
    </source>
</evidence>
<dbReference type="GO" id="GO:0015740">
    <property type="term" value="P:C4-dicarboxylate transport"/>
    <property type="evidence" value="ECO:0007669"/>
    <property type="project" value="TreeGrafter"/>
</dbReference>
<evidence type="ECO:0000256" key="1">
    <source>
        <dbReference type="ARBA" id="ARBA00004429"/>
    </source>
</evidence>
<comment type="similarity">
    <text evidence="8">Belongs to the TRAP transporter small permease family.</text>
</comment>
<keyword evidence="5 9" id="KW-0812">Transmembrane</keyword>
<accession>A0A317KZZ2</accession>
<dbReference type="PANTHER" id="PTHR35011:SF2">
    <property type="entry name" value="2,3-DIKETO-L-GULONATE TRAP TRANSPORTER SMALL PERMEASE PROTEIN YIAM"/>
    <property type="match status" value="1"/>
</dbReference>
<gene>
    <name evidence="11" type="ORF">DLJ74_16755</name>
</gene>
<feature type="transmembrane region" description="Helical" evidence="9">
    <location>
        <begin position="128"/>
        <end position="146"/>
    </location>
</feature>
<comment type="caution">
    <text evidence="11">The sequence shown here is derived from an EMBL/GenBank/DDBJ whole genome shotgun (WGS) entry which is preliminary data.</text>
</comment>
<protein>
    <submittedName>
        <fullName evidence="11">TRAP transporter small permease</fullName>
    </submittedName>
</protein>
<reference evidence="11 12" key="1">
    <citation type="submission" date="2018-05" db="EMBL/GenBank/DDBJ databases">
        <title>Genomic analysis of Gracilibacillus dipsosauri DD1 reveals novel features of a salt-tolerant amylase.</title>
        <authorList>
            <person name="Deutch C.E."/>
            <person name="Yang S."/>
        </authorList>
    </citation>
    <scope>NUCLEOTIDE SEQUENCE [LARGE SCALE GENOMIC DNA]</scope>
    <source>
        <strain evidence="11 12">DD1</strain>
    </source>
</reference>